<dbReference type="AlphaFoldDB" id="A0AAN8VSJ0"/>
<keyword evidence="3" id="KW-0418">Kinase</keyword>
<sequence length="668" mass="75963">MEDQHKSESVPIHSRGNSVDSAKQEYMKCSALSGRLARKFLRLSKRCSDMAVIAENNQEKACSRDWFSMARYCARHFPVPKDVLFIHKGQVIIEQIPSYEPRLDRNWSKSSRSAPVLRGNNSKEDDSLSSILLLLKQKKQEIAAGWPLLKKATSADQQQSILPDRSSTLTKKYPGSVGIRNILKKSDQNDALNKLKIPHRHQENPHDDQEISVKSFVFGELPETDLGWPLLHIAASENPEALRAAQARNLSVTQWVMNLPGRPDVMTWQTGKTLYNTKYRYKRSTNNSGYQRHKNSLSASKKSYDELKLFFKTKSFGCRWFSYEKLKHSTSDFSPDNLIGQGGCGSIYRGRLPDGKQVAVKMLRSYEEARQEFFFEVEIVLSLKHKNIVPLVGVCIEDNYLILVYEFMPRGSLEDILHGKTDKSRLPWETRYKVAVEIAEALHYLHGKCWRPVIHRDVKSSNILLSDEFQPQLSDFGLAIWGPTDCHNATHDEVVGTFGYMAPEYILHGKFSSKIDVYSYGVVLLELLSGRRPIAYGAAKGEESLVTWAKPFLDRGAIMSLLDPKLGEEYNNDQMRQVALVASLCISRQAELRPGMNQILKLLRGEKNVEEFIKIHHSELKNSQNAEDGLYPEIRMKQLLALALLAPDEDINLTSMTGDDEQANRHHA</sequence>
<feature type="region of interest" description="Disordered" evidence="1">
    <location>
        <begin position="105"/>
        <end position="124"/>
    </location>
</feature>
<gene>
    <name evidence="3" type="ORF">RJ641_028855</name>
</gene>
<dbReference type="Proteomes" id="UP001370490">
    <property type="component" value="Unassembled WGS sequence"/>
</dbReference>
<dbReference type="Gene3D" id="1.10.510.10">
    <property type="entry name" value="Transferase(Phosphotransferase) domain 1"/>
    <property type="match status" value="1"/>
</dbReference>
<dbReference type="PROSITE" id="PS00108">
    <property type="entry name" value="PROTEIN_KINASE_ST"/>
    <property type="match status" value="1"/>
</dbReference>
<dbReference type="EMBL" id="JBAMMX010000005">
    <property type="protein sequence ID" value="KAK6939324.1"/>
    <property type="molecule type" value="Genomic_DNA"/>
</dbReference>
<dbReference type="Pfam" id="PF00069">
    <property type="entry name" value="Pkinase"/>
    <property type="match status" value="1"/>
</dbReference>
<dbReference type="SMART" id="SM00220">
    <property type="entry name" value="S_TKc"/>
    <property type="match status" value="1"/>
</dbReference>
<evidence type="ECO:0000259" key="2">
    <source>
        <dbReference type="PROSITE" id="PS50011"/>
    </source>
</evidence>
<name>A0AAN8VSJ0_9MAGN</name>
<proteinExistence type="predicted"/>
<dbReference type="CDD" id="cd14066">
    <property type="entry name" value="STKc_IRAK"/>
    <property type="match status" value="1"/>
</dbReference>
<dbReference type="InterPro" id="IPR008271">
    <property type="entry name" value="Ser/Thr_kinase_AS"/>
</dbReference>
<keyword evidence="3" id="KW-0808">Transferase</keyword>
<dbReference type="InterPro" id="IPR000719">
    <property type="entry name" value="Prot_kinase_dom"/>
</dbReference>
<organism evidence="3 4">
    <name type="scientific">Dillenia turbinata</name>
    <dbReference type="NCBI Taxonomy" id="194707"/>
    <lineage>
        <taxon>Eukaryota</taxon>
        <taxon>Viridiplantae</taxon>
        <taxon>Streptophyta</taxon>
        <taxon>Embryophyta</taxon>
        <taxon>Tracheophyta</taxon>
        <taxon>Spermatophyta</taxon>
        <taxon>Magnoliopsida</taxon>
        <taxon>eudicotyledons</taxon>
        <taxon>Gunneridae</taxon>
        <taxon>Pentapetalae</taxon>
        <taxon>Dilleniales</taxon>
        <taxon>Dilleniaceae</taxon>
        <taxon>Dillenia</taxon>
    </lineage>
</organism>
<evidence type="ECO:0000256" key="1">
    <source>
        <dbReference type="SAM" id="MobiDB-lite"/>
    </source>
</evidence>
<dbReference type="Gene3D" id="3.30.200.20">
    <property type="entry name" value="Phosphorylase Kinase, domain 1"/>
    <property type="match status" value="1"/>
</dbReference>
<dbReference type="PROSITE" id="PS50011">
    <property type="entry name" value="PROTEIN_KINASE_DOM"/>
    <property type="match status" value="1"/>
</dbReference>
<protein>
    <submittedName>
        <fullName evidence="3">Protein kinase domain</fullName>
    </submittedName>
</protein>
<dbReference type="InterPro" id="IPR011009">
    <property type="entry name" value="Kinase-like_dom_sf"/>
</dbReference>
<evidence type="ECO:0000313" key="4">
    <source>
        <dbReference type="Proteomes" id="UP001370490"/>
    </source>
</evidence>
<evidence type="ECO:0000313" key="3">
    <source>
        <dbReference type="EMBL" id="KAK6939324.1"/>
    </source>
</evidence>
<dbReference type="FunFam" id="3.30.200.20:FF:000268">
    <property type="entry name" value="probable receptor-like serine/threonine-protein kinase At5g57670"/>
    <property type="match status" value="1"/>
</dbReference>
<dbReference type="GO" id="GO:0005524">
    <property type="term" value="F:ATP binding"/>
    <property type="evidence" value="ECO:0007669"/>
    <property type="project" value="InterPro"/>
</dbReference>
<dbReference type="PANTHER" id="PTHR47987:SF11">
    <property type="entry name" value="RECEPTOR-LIKE CYTOSOLIC SERINE_THREONINE-PROTEIN KINASE RBK1 ISOFORM X1"/>
    <property type="match status" value="1"/>
</dbReference>
<dbReference type="FunFam" id="1.10.510.10:FF:000284">
    <property type="entry name" value="Putative receptor-like serine/threonine-protein kinase"/>
    <property type="match status" value="1"/>
</dbReference>
<feature type="domain" description="Protein kinase" evidence="2">
    <location>
        <begin position="333"/>
        <end position="613"/>
    </location>
</feature>
<dbReference type="GO" id="GO:0004672">
    <property type="term" value="F:protein kinase activity"/>
    <property type="evidence" value="ECO:0007669"/>
    <property type="project" value="InterPro"/>
</dbReference>
<accession>A0AAN8VSJ0</accession>
<keyword evidence="4" id="KW-1185">Reference proteome</keyword>
<dbReference type="PANTHER" id="PTHR47987">
    <property type="entry name" value="OS08G0249100 PROTEIN"/>
    <property type="match status" value="1"/>
</dbReference>
<comment type="caution">
    <text evidence="3">The sequence shown here is derived from an EMBL/GenBank/DDBJ whole genome shotgun (WGS) entry which is preliminary data.</text>
</comment>
<dbReference type="SUPFAM" id="SSF56112">
    <property type="entry name" value="Protein kinase-like (PK-like)"/>
    <property type="match status" value="1"/>
</dbReference>
<dbReference type="InterPro" id="IPR046958">
    <property type="entry name" value="RBK1/2/STUNTED"/>
</dbReference>
<reference evidence="3 4" key="1">
    <citation type="submission" date="2023-12" db="EMBL/GenBank/DDBJ databases">
        <title>A high-quality genome assembly for Dillenia turbinata (Dilleniales).</title>
        <authorList>
            <person name="Chanderbali A."/>
        </authorList>
    </citation>
    <scope>NUCLEOTIDE SEQUENCE [LARGE SCALE GENOMIC DNA]</scope>
    <source>
        <strain evidence="3">LSX21</strain>
        <tissue evidence="3">Leaf</tissue>
    </source>
</reference>